<dbReference type="InterPro" id="IPR051398">
    <property type="entry name" value="Polysacch_Deacetylase"/>
</dbReference>
<dbReference type="SUPFAM" id="SSF88713">
    <property type="entry name" value="Glycoside hydrolase/deacetylase"/>
    <property type="match status" value="1"/>
</dbReference>
<dbReference type="Proteomes" id="UP000094580">
    <property type="component" value="Unassembled WGS sequence"/>
</dbReference>
<organism evidence="5 6">
    <name type="scientific">Gottfriedia luciferensis</name>
    <dbReference type="NCBI Taxonomy" id="178774"/>
    <lineage>
        <taxon>Bacteria</taxon>
        <taxon>Bacillati</taxon>
        <taxon>Bacillota</taxon>
        <taxon>Bacilli</taxon>
        <taxon>Bacillales</taxon>
        <taxon>Bacillaceae</taxon>
        <taxon>Gottfriedia</taxon>
    </lineage>
</organism>
<name>A0ABX2ZV83_9BACI</name>
<comment type="subcellular location">
    <subcellularLocation>
        <location evidence="1">Secreted</location>
    </subcellularLocation>
</comment>
<dbReference type="Gene3D" id="3.20.20.370">
    <property type="entry name" value="Glycoside hydrolase/deacetylase"/>
    <property type="match status" value="1"/>
</dbReference>
<reference evidence="5 6" key="1">
    <citation type="submission" date="2016-07" db="EMBL/GenBank/DDBJ databases">
        <authorList>
            <person name="Townsley L."/>
            <person name="Shank E.A."/>
        </authorList>
    </citation>
    <scope>NUCLEOTIDE SEQUENCE [LARGE SCALE GENOMIC DNA]</scope>
    <source>
        <strain evidence="5 6">CH01</strain>
    </source>
</reference>
<sequence length="261" mass="30651">MRKITLFFLCLFLWMQLPEKTHAADKIPILIYHNIDEFTGHGVRDLFVSPENFEKQMIYLRDHGFTPLTFEQWGDRNNVKKPIFITIDDGYKNNLNVLKIFQKLKSDTFTPRATIFAISDYIGWPDRLSSTDLKKMSDSGMFSIQSHTATHPDLRKIDDYKHELKGSKDKIQSITGKDVIALSYPYGYHNDKVIEETKKYYKFAVATDPKYYLEKGTKNEVYLLPRIYIKYDTTMDEFAKIVEGQAKVIVNFRESETIYYD</sequence>
<dbReference type="InterPro" id="IPR011330">
    <property type="entry name" value="Glyco_hydro/deAcase_b/a-brl"/>
</dbReference>
<evidence type="ECO:0000256" key="3">
    <source>
        <dbReference type="SAM" id="SignalP"/>
    </source>
</evidence>
<dbReference type="PANTHER" id="PTHR34216">
    <property type="match status" value="1"/>
</dbReference>
<protein>
    <recommendedName>
        <fullName evidence="4">NodB homology domain-containing protein</fullName>
    </recommendedName>
</protein>
<dbReference type="Pfam" id="PF01522">
    <property type="entry name" value="Polysacc_deac_1"/>
    <property type="match status" value="1"/>
</dbReference>
<evidence type="ECO:0000256" key="1">
    <source>
        <dbReference type="ARBA" id="ARBA00004613"/>
    </source>
</evidence>
<feature type="signal peptide" evidence="3">
    <location>
        <begin position="1"/>
        <end position="23"/>
    </location>
</feature>
<feature type="domain" description="NodB homology" evidence="4">
    <location>
        <begin position="81"/>
        <end position="261"/>
    </location>
</feature>
<proteinExistence type="predicted"/>
<feature type="chain" id="PRO_5046168610" description="NodB homology domain-containing protein" evidence="3">
    <location>
        <begin position="24"/>
        <end position="261"/>
    </location>
</feature>
<keyword evidence="2 3" id="KW-0732">Signal</keyword>
<dbReference type="PROSITE" id="PS51677">
    <property type="entry name" value="NODB"/>
    <property type="match status" value="1"/>
</dbReference>
<keyword evidence="6" id="KW-1185">Reference proteome</keyword>
<comment type="caution">
    <text evidence="5">The sequence shown here is derived from an EMBL/GenBank/DDBJ whole genome shotgun (WGS) entry which is preliminary data.</text>
</comment>
<dbReference type="EMBL" id="MDKC01000009">
    <property type="protein sequence ID" value="ODG92339.1"/>
    <property type="molecule type" value="Genomic_DNA"/>
</dbReference>
<dbReference type="PANTHER" id="PTHR34216:SF3">
    <property type="entry name" value="POLY-BETA-1,6-N-ACETYL-D-GLUCOSAMINE N-DEACETYLASE"/>
    <property type="match status" value="1"/>
</dbReference>
<dbReference type="InterPro" id="IPR002509">
    <property type="entry name" value="NODB_dom"/>
</dbReference>
<evidence type="ECO:0000313" key="6">
    <source>
        <dbReference type="Proteomes" id="UP000094580"/>
    </source>
</evidence>
<dbReference type="CDD" id="cd10918">
    <property type="entry name" value="CE4_NodB_like_5s_6s"/>
    <property type="match status" value="1"/>
</dbReference>
<evidence type="ECO:0000313" key="5">
    <source>
        <dbReference type="EMBL" id="ODG92339.1"/>
    </source>
</evidence>
<evidence type="ECO:0000256" key="2">
    <source>
        <dbReference type="ARBA" id="ARBA00022729"/>
    </source>
</evidence>
<dbReference type="RefSeq" id="WP_069033430.1">
    <property type="nucleotide sequence ID" value="NZ_MDKC01000009.1"/>
</dbReference>
<accession>A0ABX2ZV83</accession>
<evidence type="ECO:0000259" key="4">
    <source>
        <dbReference type="PROSITE" id="PS51677"/>
    </source>
</evidence>
<gene>
    <name evidence="5" type="ORF">BED47_20395</name>
</gene>